<dbReference type="HAMAP" id="MF_00711">
    <property type="entry name" value="GcvP"/>
    <property type="match status" value="1"/>
</dbReference>
<feature type="modified residue" description="N6-(pyridoxal phosphate)lysine" evidence="8 9">
    <location>
        <position position="708"/>
    </location>
</feature>
<feature type="domain" description="Glycine dehydrogenase C-terminal" evidence="11">
    <location>
        <begin position="781"/>
        <end position="902"/>
    </location>
</feature>
<evidence type="ECO:0000256" key="7">
    <source>
        <dbReference type="ARBA" id="ARBA00049026"/>
    </source>
</evidence>
<dbReference type="InterPro" id="IPR015421">
    <property type="entry name" value="PyrdxlP-dep_Trfase_major"/>
</dbReference>
<dbReference type="Pfam" id="PF02347">
    <property type="entry name" value="GDC-P"/>
    <property type="match status" value="2"/>
</dbReference>
<comment type="cofactor">
    <cofactor evidence="1 8 9">
        <name>pyridoxal 5'-phosphate</name>
        <dbReference type="ChEBI" id="CHEBI:597326"/>
    </cofactor>
</comment>
<dbReference type="RefSeq" id="WP_004703440.1">
    <property type="nucleotide sequence ID" value="NZ_CABHPY010000149.1"/>
</dbReference>
<evidence type="ECO:0000256" key="3">
    <source>
        <dbReference type="ARBA" id="ARBA00010756"/>
    </source>
</evidence>
<feature type="domain" description="Glycine cleavage system P-protein N-terminal" evidence="10">
    <location>
        <begin position="16"/>
        <end position="440"/>
    </location>
</feature>
<dbReference type="STRING" id="1453495.AT01_1717"/>
<evidence type="ECO:0000256" key="9">
    <source>
        <dbReference type="PIRSR" id="PIRSR603437-50"/>
    </source>
</evidence>
<comment type="function">
    <text evidence="2 8">The glycine cleavage system catalyzes the degradation of glycine. The P protein binds the alpha-amino group of glycine through its pyridoxal phosphate cofactor; CO(2) is released and the remaining methylamine moiety is then transferred to the lipoamide cofactor of the H protein.</text>
</comment>
<dbReference type="Gene3D" id="3.90.1150.10">
    <property type="entry name" value="Aspartate Aminotransferase, domain 1"/>
    <property type="match status" value="2"/>
</dbReference>
<comment type="similarity">
    <text evidence="3 8">Belongs to the GcvP family.</text>
</comment>
<dbReference type="eggNOG" id="COG0403">
    <property type="taxonomic scope" value="Bacteria"/>
</dbReference>
<evidence type="ECO:0000256" key="8">
    <source>
        <dbReference type="HAMAP-Rule" id="MF_00711"/>
    </source>
</evidence>
<dbReference type="SUPFAM" id="SSF53383">
    <property type="entry name" value="PLP-dependent transferases"/>
    <property type="match status" value="2"/>
</dbReference>
<keyword evidence="6 8" id="KW-0560">Oxidoreductase</keyword>
<dbReference type="FunFam" id="3.90.1150.10:FF:000007">
    <property type="entry name" value="Glycine dehydrogenase (decarboxylating), mitochondrial"/>
    <property type="match status" value="1"/>
</dbReference>
<evidence type="ECO:0000256" key="6">
    <source>
        <dbReference type="ARBA" id="ARBA00023002"/>
    </source>
</evidence>
<dbReference type="EMBL" id="CQEJ01000008">
    <property type="protein sequence ID" value="CNL02104.1"/>
    <property type="molecule type" value="Genomic_DNA"/>
</dbReference>
<reference evidence="12 13" key="1">
    <citation type="submission" date="2015-03" db="EMBL/GenBank/DDBJ databases">
        <authorList>
            <person name="Murphy D."/>
        </authorList>
    </citation>
    <scope>NUCLEOTIDE SEQUENCE [LARGE SCALE GENOMIC DNA]</scope>
    <source>
        <strain evidence="12 13">IP06005</strain>
    </source>
</reference>
<evidence type="ECO:0000256" key="1">
    <source>
        <dbReference type="ARBA" id="ARBA00001933"/>
    </source>
</evidence>
<dbReference type="GO" id="GO:0004375">
    <property type="term" value="F:glycine dehydrogenase (decarboxylating) activity"/>
    <property type="evidence" value="ECO:0007669"/>
    <property type="project" value="UniProtKB-EC"/>
</dbReference>
<accession>A0A0T9TTZ2</accession>
<evidence type="ECO:0000313" key="13">
    <source>
        <dbReference type="Proteomes" id="UP000041595"/>
    </source>
</evidence>
<feature type="domain" description="Glycine cleavage system P-protein N-terminal" evidence="10">
    <location>
        <begin position="477"/>
        <end position="739"/>
    </location>
</feature>
<dbReference type="GO" id="GO:0019464">
    <property type="term" value="P:glycine decarboxylation via glycine cleavage system"/>
    <property type="evidence" value="ECO:0007669"/>
    <property type="project" value="UniProtKB-UniRule"/>
</dbReference>
<dbReference type="GO" id="GO:0016594">
    <property type="term" value="F:glycine binding"/>
    <property type="evidence" value="ECO:0007669"/>
    <property type="project" value="TreeGrafter"/>
</dbReference>
<keyword evidence="5 8" id="KW-0663">Pyridoxal phosphate</keyword>
<organism evidence="12 13">
    <name type="scientific">Yersinia aldovae</name>
    <dbReference type="NCBI Taxonomy" id="29483"/>
    <lineage>
        <taxon>Bacteria</taxon>
        <taxon>Pseudomonadati</taxon>
        <taxon>Pseudomonadota</taxon>
        <taxon>Gammaproteobacteria</taxon>
        <taxon>Enterobacterales</taxon>
        <taxon>Yersiniaceae</taxon>
        <taxon>Yersinia</taxon>
    </lineage>
</organism>
<dbReference type="FunFam" id="3.40.640.10:FF:000005">
    <property type="entry name" value="Glycine dehydrogenase (decarboxylating), mitochondrial"/>
    <property type="match status" value="1"/>
</dbReference>
<dbReference type="eggNOG" id="COG1003">
    <property type="taxonomic scope" value="Bacteria"/>
</dbReference>
<protein>
    <recommendedName>
        <fullName evidence="8">Glycine dehydrogenase (decarboxylating)</fullName>
        <ecNumber evidence="8">1.4.4.2</ecNumber>
    </recommendedName>
    <alternativeName>
        <fullName evidence="8">Glycine cleavage system P-protein</fullName>
    </alternativeName>
    <alternativeName>
        <fullName evidence="8">Glycine decarboxylase</fullName>
    </alternativeName>
    <alternativeName>
        <fullName evidence="8">Glycine dehydrogenase (aminomethyl-transferring)</fullName>
    </alternativeName>
</protein>
<dbReference type="FunFam" id="3.40.640.10:FF:000007">
    <property type="entry name" value="glycine dehydrogenase (Decarboxylating), mitochondrial"/>
    <property type="match status" value="1"/>
</dbReference>
<proteinExistence type="inferred from homology"/>
<evidence type="ECO:0000259" key="10">
    <source>
        <dbReference type="Pfam" id="PF02347"/>
    </source>
</evidence>
<dbReference type="CDD" id="cd00613">
    <property type="entry name" value="GDC-P"/>
    <property type="match status" value="2"/>
</dbReference>
<dbReference type="PANTHER" id="PTHR11773:SF13">
    <property type="entry name" value="GLYCINE DEHYDROGENASE (DECARBOXYLATING)"/>
    <property type="match status" value="1"/>
</dbReference>
<dbReference type="GO" id="GO:0005829">
    <property type="term" value="C:cytosol"/>
    <property type="evidence" value="ECO:0007669"/>
    <property type="project" value="TreeGrafter"/>
</dbReference>
<evidence type="ECO:0000256" key="4">
    <source>
        <dbReference type="ARBA" id="ARBA00011690"/>
    </source>
</evidence>
<evidence type="ECO:0000259" key="11">
    <source>
        <dbReference type="Pfam" id="PF21478"/>
    </source>
</evidence>
<gene>
    <name evidence="8 12" type="primary">gcvP</name>
    <name evidence="12" type="ORF">ERS137965_01805</name>
</gene>
<dbReference type="NCBIfam" id="TIGR00461">
    <property type="entry name" value="gcvP"/>
    <property type="match status" value="1"/>
</dbReference>
<comment type="subunit">
    <text evidence="4 8">The glycine cleavage system is composed of four proteins: P, T, L and H.</text>
</comment>
<comment type="catalytic activity">
    <reaction evidence="7 8">
        <text>N(6)-[(R)-lipoyl]-L-lysyl-[glycine-cleavage complex H protein] + glycine + H(+) = N(6)-[(R)-S(8)-aminomethyldihydrolipoyl]-L-lysyl-[glycine-cleavage complex H protein] + CO2</text>
        <dbReference type="Rhea" id="RHEA:24304"/>
        <dbReference type="Rhea" id="RHEA-COMP:10494"/>
        <dbReference type="Rhea" id="RHEA-COMP:10495"/>
        <dbReference type="ChEBI" id="CHEBI:15378"/>
        <dbReference type="ChEBI" id="CHEBI:16526"/>
        <dbReference type="ChEBI" id="CHEBI:57305"/>
        <dbReference type="ChEBI" id="CHEBI:83099"/>
        <dbReference type="ChEBI" id="CHEBI:83143"/>
        <dbReference type="EC" id="1.4.4.2"/>
    </reaction>
</comment>
<dbReference type="InterPro" id="IPR015424">
    <property type="entry name" value="PyrdxlP-dep_Trfase"/>
</dbReference>
<dbReference type="Gene3D" id="3.40.640.10">
    <property type="entry name" value="Type I PLP-dependent aspartate aminotransferase-like (Major domain)"/>
    <property type="match status" value="2"/>
</dbReference>
<dbReference type="GO" id="GO:0030170">
    <property type="term" value="F:pyridoxal phosphate binding"/>
    <property type="evidence" value="ECO:0007669"/>
    <property type="project" value="TreeGrafter"/>
</dbReference>
<dbReference type="InterPro" id="IPR015422">
    <property type="entry name" value="PyrdxlP-dep_Trfase_small"/>
</dbReference>
<evidence type="ECO:0000313" key="12">
    <source>
        <dbReference type="EMBL" id="CNL02104.1"/>
    </source>
</evidence>
<dbReference type="GO" id="GO:0005960">
    <property type="term" value="C:glycine cleavage complex"/>
    <property type="evidence" value="ECO:0007669"/>
    <property type="project" value="TreeGrafter"/>
</dbReference>
<dbReference type="InterPro" id="IPR020581">
    <property type="entry name" value="GDC_P"/>
</dbReference>
<sequence>MTQNLSQLEHNDAFIQRHIGSSAQQQQKMLEAVGARSLSALIQQIVPVDIQLPSPPQVGDAATEHQALAELKGIASQNQRYKSYIGMGYSPVLTPPVILRNMLENPGWYTAYTPYQPEVSQGRLEALLNFQQLTQDLTGLDLASASLLDEATAAAESMALAKRASKLKEANCFFVADDVHPQTLDVVRTRAETFGFEVIVGRAESVRELDGVFGVLLQQVGTTGELHDYSALLAHLRKRKIITCVAADIMALVLLTAPGKQGADVVFGSAQRFGVPMGYGGPHAAFFACRDEFKRSMPGRIIGVSRDAAGNTALRMAMQTREQHIRREKANSNICTSQVLLANIASLYAVYHGPQGLQRIAGRIHRMTDILAAGLQHAGLTLRFKNWFDTLTVEVEDKATVLARALSFGINLRTDIDGAVGITLDETTSREDIQTLFTLFAGDNHGLDIDLLDAKVSQNSQSIQDTMLRRDPILTHPVFNSYHSETEMMRYMHRLERKDLALNQAMIPLGSCTMKLNAAAEMIPITWPEFAELHPFCPPEQAAGYQQMIGQLSQWLVQLTGYDAVCMQPNSGAQGEYAGLLAIRRYHESRNQANRDVCLIPSSAHGTNPASAQMAGMSVIVVACDKQGNIDLHDLRQKAEDVGDKLSCIMVTYPSTHGVYEETIREVCQIVHQFGGQVYLDGANMNAQVGITTPGYIGADVSHLNLHKTFCIPHGGGGPGMGPIGVKAHLAPFVPGHCVVQIDGMITQQGAVSAAPFGSASILPISWMYIRMMGADGLKQASQVAILNANYIATRLKEAYPVLYTGHGGRVAHECILDIRPLKEATGISEMDIAKRLIDFGFHAPTMSFPVAGTLMVEPTESESKAELDRFIDAMLAIRDEIASVARGEWPLTDNPLVNAPHTQAELVGDWQHPYSRELAVFPVAGVMENKYWPSVKRLDDVYGDRNLFCSCVPISDYILRS</sequence>
<dbReference type="PANTHER" id="PTHR11773">
    <property type="entry name" value="GLYCINE DEHYDROGENASE, DECARBOXYLATING"/>
    <property type="match status" value="1"/>
</dbReference>
<dbReference type="EC" id="1.4.4.2" evidence="8"/>
<dbReference type="AlphaFoldDB" id="A0A0T9TTZ2"/>
<dbReference type="Pfam" id="PF21478">
    <property type="entry name" value="GcvP2_C"/>
    <property type="match status" value="1"/>
</dbReference>
<name>A0A0T9TTZ2_YERAL</name>
<evidence type="ECO:0000256" key="5">
    <source>
        <dbReference type="ARBA" id="ARBA00022898"/>
    </source>
</evidence>
<dbReference type="InterPro" id="IPR049315">
    <property type="entry name" value="GDC-P_N"/>
</dbReference>
<dbReference type="Proteomes" id="UP000041595">
    <property type="component" value="Unassembled WGS sequence"/>
</dbReference>
<dbReference type="NCBIfam" id="NF003346">
    <property type="entry name" value="PRK04366.1"/>
    <property type="match status" value="1"/>
</dbReference>
<dbReference type="InterPro" id="IPR003437">
    <property type="entry name" value="GcvP"/>
</dbReference>
<dbReference type="InterPro" id="IPR049316">
    <property type="entry name" value="GDC-P_C"/>
</dbReference>
<evidence type="ECO:0000256" key="2">
    <source>
        <dbReference type="ARBA" id="ARBA00003788"/>
    </source>
</evidence>